<evidence type="ECO:0000256" key="1">
    <source>
        <dbReference type="ARBA" id="ARBA00022441"/>
    </source>
</evidence>
<evidence type="ECO:0000259" key="3">
    <source>
        <dbReference type="PROSITE" id="PS50097"/>
    </source>
</evidence>
<dbReference type="InterPro" id="IPR011333">
    <property type="entry name" value="SKP1/BTB/POZ_sf"/>
</dbReference>
<dbReference type="Pfam" id="PF07707">
    <property type="entry name" value="BACK"/>
    <property type="match status" value="1"/>
</dbReference>
<evidence type="ECO:0000256" key="2">
    <source>
        <dbReference type="ARBA" id="ARBA00022737"/>
    </source>
</evidence>
<keyword evidence="1" id="KW-0880">Kelch repeat</keyword>
<name>A0A8B8BHU9_CRAVI</name>
<dbReference type="Proteomes" id="UP000694844">
    <property type="component" value="Chromosome 8"/>
</dbReference>
<dbReference type="InterPro" id="IPR017096">
    <property type="entry name" value="BTB-kelch_protein"/>
</dbReference>
<dbReference type="PANTHER" id="PTHR45632:SF5">
    <property type="entry name" value="KELCH-LIKE PROTEIN 22"/>
    <property type="match status" value="1"/>
</dbReference>
<dbReference type="Gene3D" id="2.120.10.80">
    <property type="entry name" value="Kelch-type beta propeller"/>
    <property type="match status" value="2"/>
</dbReference>
<dbReference type="RefSeq" id="XP_022302947.1">
    <property type="nucleotide sequence ID" value="XM_022447239.1"/>
</dbReference>
<evidence type="ECO:0000313" key="5">
    <source>
        <dbReference type="RefSeq" id="XP_022302947.1"/>
    </source>
</evidence>
<dbReference type="Pfam" id="PF00651">
    <property type="entry name" value="BTB"/>
    <property type="match status" value="1"/>
</dbReference>
<feature type="domain" description="BTB" evidence="3">
    <location>
        <begin position="80"/>
        <end position="147"/>
    </location>
</feature>
<dbReference type="SUPFAM" id="SSF54695">
    <property type="entry name" value="POZ domain"/>
    <property type="match status" value="1"/>
</dbReference>
<dbReference type="Pfam" id="PF01344">
    <property type="entry name" value="Kelch_1"/>
    <property type="match status" value="1"/>
</dbReference>
<dbReference type="PIRSF" id="PIRSF037037">
    <property type="entry name" value="Kelch-like_protein_gigaxonin"/>
    <property type="match status" value="1"/>
</dbReference>
<reference evidence="5" key="1">
    <citation type="submission" date="2025-08" db="UniProtKB">
        <authorList>
            <consortium name="RefSeq"/>
        </authorList>
    </citation>
    <scope>IDENTIFICATION</scope>
    <source>
        <tissue evidence="5">Whole sample</tissue>
    </source>
</reference>
<dbReference type="InterPro" id="IPR015915">
    <property type="entry name" value="Kelch-typ_b-propeller"/>
</dbReference>
<protein>
    <submittedName>
        <fullName evidence="5">Kelch-like protein 24 isoform X1</fullName>
    </submittedName>
</protein>
<dbReference type="SUPFAM" id="SSF117281">
    <property type="entry name" value="Kelch motif"/>
    <property type="match status" value="1"/>
</dbReference>
<proteinExistence type="predicted"/>
<gene>
    <name evidence="5" type="primary">LOC111110648</name>
</gene>
<accession>A0A8B8BHU9</accession>
<organism evidence="4 5">
    <name type="scientific">Crassostrea virginica</name>
    <name type="common">Eastern oyster</name>
    <dbReference type="NCBI Taxonomy" id="6565"/>
    <lineage>
        <taxon>Eukaryota</taxon>
        <taxon>Metazoa</taxon>
        <taxon>Spiralia</taxon>
        <taxon>Lophotrochozoa</taxon>
        <taxon>Mollusca</taxon>
        <taxon>Bivalvia</taxon>
        <taxon>Autobranchia</taxon>
        <taxon>Pteriomorphia</taxon>
        <taxon>Ostreida</taxon>
        <taxon>Ostreoidea</taxon>
        <taxon>Ostreidae</taxon>
        <taxon>Crassostrea</taxon>
    </lineage>
</organism>
<dbReference type="InterPro" id="IPR000210">
    <property type="entry name" value="BTB/POZ_dom"/>
</dbReference>
<dbReference type="SMART" id="SM00612">
    <property type="entry name" value="Kelch"/>
    <property type="match status" value="6"/>
</dbReference>
<dbReference type="PROSITE" id="PS50097">
    <property type="entry name" value="BTB"/>
    <property type="match status" value="1"/>
</dbReference>
<dbReference type="SMART" id="SM00875">
    <property type="entry name" value="BACK"/>
    <property type="match status" value="1"/>
</dbReference>
<dbReference type="KEGG" id="cvn:111110648"/>
<dbReference type="Pfam" id="PF24681">
    <property type="entry name" value="Kelch_KLHDC2_KLHL20_DRC7"/>
    <property type="match status" value="1"/>
</dbReference>
<dbReference type="OrthoDB" id="19132at2759"/>
<dbReference type="InterPro" id="IPR011705">
    <property type="entry name" value="BACK"/>
</dbReference>
<evidence type="ECO:0000313" key="4">
    <source>
        <dbReference type="Proteomes" id="UP000694844"/>
    </source>
</evidence>
<dbReference type="SMART" id="SM00225">
    <property type="entry name" value="BTB"/>
    <property type="match status" value="1"/>
</dbReference>
<keyword evidence="4" id="KW-1185">Reference proteome</keyword>
<dbReference type="Gene3D" id="3.30.710.10">
    <property type="entry name" value="Potassium Channel Kv1.1, Chain A"/>
    <property type="match status" value="1"/>
</dbReference>
<dbReference type="Gene3D" id="1.25.40.420">
    <property type="match status" value="1"/>
</dbReference>
<dbReference type="InterPro" id="IPR006652">
    <property type="entry name" value="Kelch_1"/>
</dbReference>
<sequence length="622" mass="71119">MQNEYNIDIFRNIPAGENEERFRQTPKLWLDWLVKMEETESRCSLNSEDEEEISSSYSSEKHSGNLIKNFECFRKEGGYSDITLQVGQKSFPCHKIILAAGSPYFKSMFESGMEESRKSCIEIKEVDENVFEKILHFIYTGKVEITSYVLQELFGLSCMFQVTALVDLCVRHFRLHMTENNCLAALTLADSHGHKNLYNYAKEYVCMNFRVVSQEEDICRLSADCIKDILSYPKLDCEGEEQVFEFAIKWLDFEEEKEKRKHQVYKILSCVKFPQMKRSYIISVVSKSPYLSDDEGKELLENAMIYHLLPARRPMLPSYQITPRSSKNVEVAVLLGGRLADGLSNDVECYKPDSREFFALKQLPFKKRNEFAACVVGNDVYVSGGLRSGEFWKFDYNFATWIRGISLLQPRRRHAMAAVDESIYVLGGFDEDSVLNSVEVWKPGSNQWKFYGELANSVENMGYVAYGSCIYLFGGKNQEEVVTNTVQCFDTETGQATILEQSLPASDMCVSAAVLNNFIYVVGLEGSFKFHPDNRSWEVLPDMSCPRDFVSLTVLNEKLFAFGGRRRGAQSDLYTDIIECYDPVRSAWEKCGTIPVPMYSYGCVRVILGEKYLNPSLSNQAS</sequence>
<dbReference type="GeneID" id="111110648"/>
<dbReference type="FunFam" id="1.25.40.420:FF:000001">
    <property type="entry name" value="Kelch-like family member 12"/>
    <property type="match status" value="1"/>
</dbReference>
<dbReference type="AlphaFoldDB" id="A0A8B8BHU9"/>
<keyword evidence="2" id="KW-0677">Repeat</keyword>
<dbReference type="PANTHER" id="PTHR45632">
    <property type="entry name" value="LD33804P"/>
    <property type="match status" value="1"/>
</dbReference>